<dbReference type="Proteomes" id="UP000321296">
    <property type="component" value="Chromosome"/>
</dbReference>
<reference evidence="1 2" key="1">
    <citation type="submission" date="2019-06" db="EMBL/GenBank/DDBJ databases">
        <title>Genome analyses of bacteria isolated from kimchi.</title>
        <authorList>
            <person name="Lee S."/>
            <person name="Ahn S."/>
            <person name="Roh S."/>
        </authorList>
    </citation>
    <scope>NUCLEOTIDE SEQUENCE [LARGE SCALE GENOMIC DNA]</scope>
    <source>
        <strain evidence="1 2">CBA3630</strain>
    </source>
</reference>
<gene>
    <name evidence="1" type="ORF">FGL85_08460</name>
</gene>
<protein>
    <submittedName>
        <fullName evidence="1">Uncharacterized protein</fullName>
    </submittedName>
</protein>
<evidence type="ECO:0000313" key="1">
    <source>
        <dbReference type="EMBL" id="QEA42528.1"/>
    </source>
</evidence>
<dbReference type="RefSeq" id="WP_071952071.1">
    <property type="nucleotide sequence ID" value="NZ_CP042383.1"/>
</dbReference>
<accession>A0A5B8T5V9</accession>
<dbReference type="KEGG" id="lpse:FGL85_08460"/>
<proteinExistence type="predicted"/>
<dbReference type="AlphaFoldDB" id="A0A5B8T5V9"/>
<organism evidence="1 2">
    <name type="scientific">Leuconostoc pseudomesenteroides</name>
    <dbReference type="NCBI Taxonomy" id="33968"/>
    <lineage>
        <taxon>Bacteria</taxon>
        <taxon>Bacillati</taxon>
        <taxon>Bacillota</taxon>
        <taxon>Bacilli</taxon>
        <taxon>Lactobacillales</taxon>
        <taxon>Lactobacillaceae</taxon>
        <taxon>Leuconostoc</taxon>
    </lineage>
</organism>
<evidence type="ECO:0000313" key="2">
    <source>
        <dbReference type="Proteomes" id="UP000321296"/>
    </source>
</evidence>
<name>A0A5B8T5V9_LEUPS</name>
<sequence>MDKVTKQKKAYQILIDVFEKDLWHDLKRDTDKSKRLSHEDKRLLKVYVNENYEKVISSDYPYSLLFEAFYHKMPIRFADFLNVAQQIRVYYQSICMPAQKDWQLEHLVYHNYFKPSRYLLAYYPRKRLFRFGETTTTMTSQWTKRLCIIDSQASNLVKLVGFYDDDTVAKILMWRILRAYSNEAFEEIEQMNFNNAKMSELCSNAGYSCF</sequence>
<dbReference type="EMBL" id="CP042383">
    <property type="protein sequence ID" value="QEA42528.1"/>
    <property type="molecule type" value="Genomic_DNA"/>
</dbReference>